<evidence type="ECO:0000313" key="2">
    <source>
        <dbReference type="Proteomes" id="UP000637578"/>
    </source>
</evidence>
<accession>A0A8J3FY34</accession>
<reference evidence="1" key="1">
    <citation type="journal article" date="2014" name="Int. J. Syst. Evol. Microbiol.">
        <title>Complete genome sequence of Corynebacterium casei LMG S-19264T (=DSM 44701T), isolated from a smear-ripened cheese.</title>
        <authorList>
            <consortium name="US DOE Joint Genome Institute (JGI-PGF)"/>
            <person name="Walter F."/>
            <person name="Albersmeier A."/>
            <person name="Kalinowski J."/>
            <person name="Ruckert C."/>
        </authorList>
    </citation>
    <scope>NUCLEOTIDE SEQUENCE</scope>
    <source>
        <strain evidence="1">CGMCC 4.5737</strain>
    </source>
</reference>
<proteinExistence type="predicted"/>
<organism evidence="1 2">
    <name type="scientific">Longimycelium tulufanense</name>
    <dbReference type="NCBI Taxonomy" id="907463"/>
    <lineage>
        <taxon>Bacteria</taxon>
        <taxon>Bacillati</taxon>
        <taxon>Actinomycetota</taxon>
        <taxon>Actinomycetes</taxon>
        <taxon>Pseudonocardiales</taxon>
        <taxon>Pseudonocardiaceae</taxon>
        <taxon>Longimycelium</taxon>
    </lineage>
</organism>
<protein>
    <submittedName>
        <fullName evidence="1">Uncharacterized protein</fullName>
    </submittedName>
</protein>
<evidence type="ECO:0000313" key="1">
    <source>
        <dbReference type="EMBL" id="GGM78793.1"/>
    </source>
</evidence>
<gene>
    <name evidence="1" type="ORF">GCM10012275_56780</name>
</gene>
<sequence length="183" mass="20497">MVRGVVVTTTGEMNFMSQSEVHAPFGVDEKFLVETSKAGAGCVVSSFDPYMYDFYGDAEAILKNLDASGLLLDERRMFMLTVQSETGAEVKLFEKVEDTTWNVRTWRGENADEIHANIREMLFRNKGVFCTGEQAKGIFHKMELEFSEDTNAPAPYSPRAAFGHPIRAYTKEGYGRASVTCFC</sequence>
<reference evidence="1" key="2">
    <citation type="submission" date="2020-09" db="EMBL/GenBank/DDBJ databases">
        <authorList>
            <person name="Sun Q."/>
            <person name="Zhou Y."/>
        </authorList>
    </citation>
    <scope>NUCLEOTIDE SEQUENCE</scope>
    <source>
        <strain evidence="1">CGMCC 4.5737</strain>
    </source>
</reference>
<keyword evidence="2" id="KW-1185">Reference proteome</keyword>
<dbReference type="EMBL" id="BMMK01000042">
    <property type="protein sequence ID" value="GGM78793.1"/>
    <property type="molecule type" value="Genomic_DNA"/>
</dbReference>
<dbReference type="Proteomes" id="UP000637578">
    <property type="component" value="Unassembled WGS sequence"/>
</dbReference>
<comment type="caution">
    <text evidence="1">The sequence shown here is derived from an EMBL/GenBank/DDBJ whole genome shotgun (WGS) entry which is preliminary data.</text>
</comment>
<name>A0A8J3FY34_9PSEU</name>
<dbReference type="AlphaFoldDB" id="A0A8J3FY34"/>